<gene>
    <name evidence="3" type="ordered locus">SVEN_5925</name>
</gene>
<dbReference type="InterPro" id="IPR051021">
    <property type="entry name" value="Mito_Ser/Thr_phosphatase"/>
</dbReference>
<keyword evidence="4" id="KW-1185">Reference proteome</keyword>
<sequence>MSPETDLPGTGSAGAGPGARLLLVRHAKAEPKGRTEDFDRKLSPRGRADAAETGRWLERSPYRPELVLCSPARRARKTWRLVEPELTDPPPTVYDERLYNAAPNELVTTLADHGAGLGVLALVGHNPGLHQLAAGLCGQGPPELLERLRAGFPTAGVVVVDLAGGWDGLAPGRGTLVDFWTGTE</sequence>
<dbReference type="GO" id="GO:0016787">
    <property type="term" value="F:hydrolase activity"/>
    <property type="evidence" value="ECO:0007669"/>
    <property type="project" value="UniProtKB-KW"/>
</dbReference>
<reference evidence="3 4" key="1">
    <citation type="journal article" date="2011" name="BMC Genomics">
        <title>Genome-wide analysis of the role of GlnR in Streptomyces venezuelae provides new insights into global nitrogen regulation in actinomycetes.</title>
        <authorList>
            <person name="Pullan S.T."/>
            <person name="Bibb M.J."/>
            <person name="Merrick M."/>
        </authorList>
    </citation>
    <scope>NUCLEOTIDE SEQUENCE [LARGE SCALE GENOMIC DNA]</scope>
    <source>
        <strain evidence="3">ATCC 10712</strain>
    </source>
</reference>
<dbReference type="OrthoDB" id="9810154at2"/>
<dbReference type="RefSeq" id="WP_015037106.1">
    <property type="nucleotide sequence ID" value="NC_018750.1"/>
</dbReference>
<dbReference type="Pfam" id="PF00300">
    <property type="entry name" value="His_Phos_1"/>
    <property type="match status" value="1"/>
</dbReference>
<feature type="compositionally biased region" description="Basic and acidic residues" evidence="2">
    <location>
        <begin position="27"/>
        <end position="53"/>
    </location>
</feature>
<accession>F2RAZ2</accession>
<dbReference type="Proteomes" id="UP000006854">
    <property type="component" value="Chromosome"/>
</dbReference>
<organism evidence="3 4">
    <name type="scientific">Streptomyces venezuelae (strain ATCC 10712 / CBS 650.69 / DSM 40230 / JCM 4526 / NBRC 13096 / PD 04745)</name>
    <dbReference type="NCBI Taxonomy" id="953739"/>
    <lineage>
        <taxon>Bacteria</taxon>
        <taxon>Bacillati</taxon>
        <taxon>Actinomycetota</taxon>
        <taxon>Actinomycetes</taxon>
        <taxon>Kitasatosporales</taxon>
        <taxon>Streptomycetaceae</taxon>
        <taxon>Streptomyces</taxon>
    </lineage>
</organism>
<dbReference type="GeneID" id="51866474"/>
<proteinExistence type="predicted"/>
<dbReference type="EMBL" id="FR845719">
    <property type="protein sequence ID" value="CCA59211.1"/>
    <property type="molecule type" value="Genomic_DNA"/>
</dbReference>
<protein>
    <submittedName>
        <fullName evidence="3">Putative phosphohistidine phosphatase, SixA</fullName>
    </submittedName>
</protein>
<dbReference type="eggNOG" id="COG2062">
    <property type="taxonomic scope" value="Bacteria"/>
</dbReference>
<dbReference type="PATRIC" id="fig|953739.5.peg.1138"/>
<evidence type="ECO:0000256" key="1">
    <source>
        <dbReference type="ARBA" id="ARBA00022801"/>
    </source>
</evidence>
<dbReference type="PANTHER" id="PTHR20935:SF1">
    <property type="entry name" value="SLL1549 PROTEIN"/>
    <property type="match status" value="1"/>
</dbReference>
<dbReference type="HOGENOM" id="CLU_084603_2_3_11"/>
<dbReference type="STRING" id="953739.SVEN_5925"/>
<dbReference type="SUPFAM" id="SSF53254">
    <property type="entry name" value="Phosphoglycerate mutase-like"/>
    <property type="match status" value="1"/>
</dbReference>
<evidence type="ECO:0000256" key="2">
    <source>
        <dbReference type="SAM" id="MobiDB-lite"/>
    </source>
</evidence>
<name>F2RAZ2_STRVP</name>
<evidence type="ECO:0000313" key="4">
    <source>
        <dbReference type="Proteomes" id="UP000006854"/>
    </source>
</evidence>
<dbReference type="AlphaFoldDB" id="F2RAZ2"/>
<evidence type="ECO:0000313" key="3">
    <source>
        <dbReference type="EMBL" id="CCA59211.1"/>
    </source>
</evidence>
<dbReference type="InterPro" id="IPR013078">
    <property type="entry name" value="His_Pase_superF_clade-1"/>
</dbReference>
<dbReference type="SMART" id="SM00855">
    <property type="entry name" value="PGAM"/>
    <property type="match status" value="1"/>
</dbReference>
<dbReference type="InterPro" id="IPR029033">
    <property type="entry name" value="His_PPase_superfam"/>
</dbReference>
<keyword evidence="1" id="KW-0378">Hydrolase</keyword>
<feature type="region of interest" description="Disordered" evidence="2">
    <location>
        <begin position="1"/>
        <end position="53"/>
    </location>
</feature>
<dbReference type="CDD" id="cd07067">
    <property type="entry name" value="HP_PGM_like"/>
    <property type="match status" value="1"/>
</dbReference>
<dbReference type="KEGG" id="sve:SVEN_5925"/>
<dbReference type="Gene3D" id="3.40.50.1240">
    <property type="entry name" value="Phosphoglycerate mutase-like"/>
    <property type="match status" value="1"/>
</dbReference>
<dbReference type="PANTHER" id="PTHR20935">
    <property type="entry name" value="PHOSPHOGLYCERATE MUTASE-RELATED"/>
    <property type="match status" value="1"/>
</dbReference>